<comment type="caution">
    <text evidence="3">The sequence shown here is derived from an EMBL/GenBank/DDBJ whole genome shotgun (WGS) entry which is preliminary data.</text>
</comment>
<dbReference type="Proteomes" id="UP000823775">
    <property type="component" value="Unassembled WGS sequence"/>
</dbReference>
<dbReference type="PANTHER" id="PTHR31304:SF1">
    <property type="entry name" value="LOB DOMAIN-CONTAINING PROTEIN 39"/>
    <property type="match status" value="1"/>
</dbReference>
<evidence type="ECO:0000313" key="4">
    <source>
        <dbReference type="Proteomes" id="UP000823775"/>
    </source>
</evidence>
<comment type="similarity">
    <text evidence="1">Belongs to the LOB domain-containing protein family.</text>
</comment>
<reference evidence="3 4" key="1">
    <citation type="journal article" date="2021" name="BMC Genomics">
        <title>Datura genome reveals duplications of psychoactive alkaloid biosynthetic genes and high mutation rate following tissue culture.</title>
        <authorList>
            <person name="Rajewski A."/>
            <person name="Carter-House D."/>
            <person name="Stajich J."/>
            <person name="Litt A."/>
        </authorList>
    </citation>
    <scope>NUCLEOTIDE SEQUENCE [LARGE SCALE GENOMIC DNA]</scope>
    <source>
        <strain evidence="3">AR-01</strain>
    </source>
</reference>
<evidence type="ECO:0000256" key="1">
    <source>
        <dbReference type="ARBA" id="ARBA00005474"/>
    </source>
</evidence>
<dbReference type="Pfam" id="PF03195">
    <property type="entry name" value="LOB"/>
    <property type="match status" value="1"/>
</dbReference>
<keyword evidence="4" id="KW-1185">Reference proteome</keyword>
<evidence type="ECO:0000313" key="3">
    <source>
        <dbReference type="EMBL" id="MCE3050550.1"/>
    </source>
</evidence>
<feature type="domain" description="LOB" evidence="2">
    <location>
        <begin position="14"/>
        <end position="63"/>
    </location>
</feature>
<gene>
    <name evidence="3" type="ORF">HAX54_047492</name>
</gene>
<protein>
    <recommendedName>
        <fullName evidence="2">LOB domain-containing protein</fullName>
    </recommendedName>
</protein>
<dbReference type="EMBL" id="JACEIK010007677">
    <property type="protein sequence ID" value="MCE3050550.1"/>
    <property type="molecule type" value="Genomic_DNA"/>
</dbReference>
<accession>A0ABS8WIC1</accession>
<organism evidence="3 4">
    <name type="scientific">Datura stramonium</name>
    <name type="common">Jimsonweed</name>
    <name type="synonym">Common thornapple</name>
    <dbReference type="NCBI Taxonomy" id="4076"/>
    <lineage>
        <taxon>Eukaryota</taxon>
        <taxon>Viridiplantae</taxon>
        <taxon>Streptophyta</taxon>
        <taxon>Embryophyta</taxon>
        <taxon>Tracheophyta</taxon>
        <taxon>Spermatophyta</taxon>
        <taxon>Magnoliopsida</taxon>
        <taxon>eudicotyledons</taxon>
        <taxon>Gunneridae</taxon>
        <taxon>Pentapetalae</taxon>
        <taxon>asterids</taxon>
        <taxon>lamiids</taxon>
        <taxon>Solanales</taxon>
        <taxon>Solanaceae</taxon>
        <taxon>Solanoideae</taxon>
        <taxon>Datureae</taxon>
        <taxon>Datura</taxon>
    </lineage>
</organism>
<dbReference type="InterPro" id="IPR004883">
    <property type="entry name" value="LOB"/>
</dbReference>
<name>A0ABS8WIC1_DATST</name>
<evidence type="ECO:0000259" key="2">
    <source>
        <dbReference type="Pfam" id="PF03195"/>
    </source>
</evidence>
<proteinExistence type="inferred from homology"/>
<sequence>MDRNSLAQGRHCICRQVFWSLTHVFLISAVPENQRPALFQSLLYEAAGRTVNLVNGAVGPLQDGEFGTSVKRRWKPSSEAARCGRSPNLFGATLETDEASERTDVFKLQDPSA</sequence>
<dbReference type="PANTHER" id="PTHR31304">
    <property type="entry name" value="LOB DOMAIN-CONTAINING PROTEIN 38"/>
    <property type="match status" value="1"/>
</dbReference>